<evidence type="ECO:0000256" key="1">
    <source>
        <dbReference type="SAM" id="Coils"/>
    </source>
</evidence>
<keyword evidence="1" id="KW-0175">Coiled coil</keyword>
<name>A0AAV8XGD9_9CUCU</name>
<protein>
    <recommendedName>
        <fullName evidence="5">Endonuclease-reverse transcriptase</fullName>
    </recommendedName>
</protein>
<reference evidence="3" key="1">
    <citation type="journal article" date="2023" name="Insect Mol. Biol.">
        <title>Genome sequencing provides insights into the evolution of gene families encoding plant cell wall-degrading enzymes in longhorned beetles.</title>
        <authorList>
            <person name="Shin N.R."/>
            <person name="Okamura Y."/>
            <person name="Kirsch R."/>
            <person name="Pauchet Y."/>
        </authorList>
    </citation>
    <scope>NUCLEOTIDE SEQUENCE</scope>
    <source>
        <strain evidence="3">AMC_N1</strain>
    </source>
</reference>
<gene>
    <name evidence="3" type="ORF">NQ318_015496</name>
</gene>
<dbReference type="Gene3D" id="3.30.70.1820">
    <property type="entry name" value="L1 transposable element, RRM domain"/>
    <property type="match status" value="1"/>
</dbReference>
<sequence>MGDEQNLTNSDVVKLLNRIVCQNDEIKNDIATIKKDLSVQMLKIDNLNIKIVALEQEKSELKKKLSAIERKSKRNNFIIFGVDEDVIEILSFILNIITEKLNTSIVNQDINNIYRVGQRGVQKSRPILLELVSNLKKQEIVKQLYKLKGTGIFFSNDLLPQDREENKVLHHQLKLAKEKQYNAKIIKNKLIVNGESYSYQELTNKNKHDDDYNKQNTNHSASATPITGSGFTYNTQLRKTISNESEETERITEKEVTDNSNNSTSTSGLSESS</sequence>
<feature type="region of interest" description="Disordered" evidence="2">
    <location>
        <begin position="206"/>
        <end position="273"/>
    </location>
</feature>
<proteinExistence type="predicted"/>
<dbReference type="EMBL" id="JAPWTK010000593">
    <property type="protein sequence ID" value="KAJ8937999.1"/>
    <property type="molecule type" value="Genomic_DNA"/>
</dbReference>
<organism evidence="3 4">
    <name type="scientific">Aromia moschata</name>
    <dbReference type="NCBI Taxonomy" id="1265417"/>
    <lineage>
        <taxon>Eukaryota</taxon>
        <taxon>Metazoa</taxon>
        <taxon>Ecdysozoa</taxon>
        <taxon>Arthropoda</taxon>
        <taxon>Hexapoda</taxon>
        <taxon>Insecta</taxon>
        <taxon>Pterygota</taxon>
        <taxon>Neoptera</taxon>
        <taxon>Endopterygota</taxon>
        <taxon>Coleoptera</taxon>
        <taxon>Polyphaga</taxon>
        <taxon>Cucujiformia</taxon>
        <taxon>Chrysomeloidea</taxon>
        <taxon>Cerambycidae</taxon>
        <taxon>Cerambycinae</taxon>
        <taxon>Callichromatini</taxon>
        <taxon>Aromia</taxon>
    </lineage>
</organism>
<keyword evidence="4" id="KW-1185">Reference proteome</keyword>
<feature type="non-terminal residue" evidence="3">
    <location>
        <position position="273"/>
    </location>
</feature>
<evidence type="ECO:0000256" key="2">
    <source>
        <dbReference type="SAM" id="MobiDB-lite"/>
    </source>
</evidence>
<feature type="coiled-coil region" evidence="1">
    <location>
        <begin position="37"/>
        <end position="74"/>
    </location>
</feature>
<feature type="compositionally biased region" description="Low complexity" evidence="2">
    <location>
        <begin position="258"/>
        <end position="273"/>
    </location>
</feature>
<comment type="caution">
    <text evidence="3">The sequence shown here is derived from an EMBL/GenBank/DDBJ whole genome shotgun (WGS) entry which is preliminary data.</text>
</comment>
<dbReference type="AlphaFoldDB" id="A0AAV8XGD9"/>
<evidence type="ECO:0008006" key="5">
    <source>
        <dbReference type="Google" id="ProtNLM"/>
    </source>
</evidence>
<dbReference type="Proteomes" id="UP001162162">
    <property type="component" value="Unassembled WGS sequence"/>
</dbReference>
<evidence type="ECO:0000313" key="4">
    <source>
        <dbReference type="Proteomes" id="UP001162162"/>
    </source>
</evidence>
<accession>A0AAV8XGD9</accession>
<feature type="compositionally biased region" description="Polar residues" evidence="2">
    <location>
        <begin position="214"/>
        <end position="239"/>
    </location>
</feature>
<evidence type="ECO:0000313" key="3">
    <source>
        <dbReference type="EMBL" id="KAJ8937999.1"/>
    </source>
</evidence>
<feature type="compositionally biased region" description="Basic and acidic residues" evidence="2">
    <location>
        <begin position="248"/>
        <end position="257"/>
    </location>
</feature>